<feature type="region of interest" description="Disordered" evidence="2">
    <location>
        <begin position="187"/>
        <end position="324"/>
    </location>
</feature>
<dbReference type="CDD" id="cd00060">
    <property type="entry name" value="FHA"/>
    <property type="match status" value="1"/>
</dbReference>
<evidence type="ECO:0000259" key="3">
    <source>
        <dbReference type="PROSITE" id="PS50006"/>
    </source>
</evidence>
<sequence length="480" mass="48927">MGTSTGSVVHEYRTGTWIAIVNERSVAVLHPELGVAAARDLWRLTRSGSRLGTWVEHLATRGIRTLPSFAMVEARPEGLGILVRGDLSVQVGGETISAAGFTTWREAVLPGDDFTISGAGTASADEETWLPVGAGIALVSALRSVGDDGDDDLRAGLQVAAEPADQDEEDLELTLMKAPALAAAIGRTTADPESPAAEPVDPTAGHGPSEAIRAPDEREAELTRPPEDDEAVTGTTTAPTSGIISEVPWARHGGSSSAVPLPGGPTPPIEPAAVPPSGPVVPGTSPDAAGAAEGTYASTAGEGPYASTSGEGTYAGMPAAAEPVPAWDEGDHDGETVMPSELPELPDDAAATPYQEPFAEPPAQGLQLLMSTGTAIAITQPLLLGRAPESSRFRGSEVPRLVTVTNPERDISGTHVEIRPAGDHVVVTDMNSTNGTVVFLPGQPSFRLHPGSGVPVPPGGVIEIGTGVTATVMAGGEGGT</sequence>
<comment type="caution">
    <text evidence="4">The sequence shown here is derived from an EMBL/GenBank/DDBJ whole genome shotgun (WGS) entry which is preliminary data.</text>
</comment>
<keyword evidence="1" id="KW-0597">Phosphoprotein</keyword>
<evidence type="ECO:0000256" key="1">
    <source>
        <dbReference type="ARBA" id="ARBA00022553"/>
    </source>
</evidence>
<feature type="compositionally biased region" description="Pro residues" evidence="2">
    <location>
        <begin position="262"/>
        <end position="279"/>
    </location>
</feature>
<dbReference type="Proteomes" id="UP001596455">
    <property type="component" value="Unassembled WGS sequence"/>
</dbReference>
<evidence type="ECO:0000313" key="5">
    <source>
        <dbReference type="Proteomes" id="UP001596455"/>
    </source>
</evidence>
<evidence type="ECO:0000313" key="4">
    <source>
        <dbReference type="EMBL" id="MFC7405976.1"/>
    </source>
</evidence>
<dbReference type="SUPFAM" id="SSF49879">
    <property type="entry name" value="SMAD/FHA domain"/>
    <property type="match status" value="1"/>
</dbReference>
<dbReference type="Pfam" id="PF00498">
    <property type="entry name" value="FHA"/>
    <property type="match status" value="1"/>
</dbReference>
<organism evidence="4 5">
    <name type="scientific">Georgenia alba</name>
    <dbReference type="NCBI Taxonomy" id="2233858"/>
    <lineage>
        <taxon>Bacteria</taxon>
        <taxon>Bacillati</taxon>
        <taxon>Actinomycetota</taxon>
        <taxon>Actinomycetes</taxon>
        <taxon>Micrococcales</taxon>
        <taxon>Bogoriellaceae</taxon>
        <taxon>Georgenia</taxon>
    </lineage>
</organism>
<dbReference type="InterPro" id="IPR008984">
    <property type="entry name" value="SMAD_FHA_dom_sf"/>
</dbReference>
<dbReference type="InterPro" id="IPR000253">
    <property type="entry name" value="FHA_dom"/>
</dbReference>
<reference evidence="5" key="1">
    <citation type="journal article" date="2019" name="Int. J. Syst. Evol. Microbiol.">
        <title>The Global Catalogue of Microorganisms (GCM) 10K type strain sequencing project: providing services to taxonomists for standard genome sequencing and annotation.</title>
        <authorList>
            <consortium name="The Broad Institute Genomics Platform"/>
            <consortium name="The Broad Institute Genome Sequencing Center for Infectious Disease"/>
            <person name="Wu L."/>
            <person name="Ma J."/>
        </authorList>
    </citation>
    <scope>NUCLEOTIDE SEQUENCE [LARGE SCALE GENOMIC DNA]</scope>
    <source>
        <strain evidence="5">JCM 1490</strain>
    </source>
</reference>
<keyword evidence="5" id="KW-1185">Reference proteome</keyword>
<protein>
    <submittedName>
        <fullName evidence="4">FHA domain-containing protein</fullName>
    </submittedName>
</protein>
<dbReference type="PROSITE" id="PS50006">
    <property type="entry name" value="FHA_DOMAIN"/>
    <property type="match status" value="1"/>
</dbReference>
<proteinExistence type="predicted"/>
<feature type="compositionally biased region" description="Basic and acidic residues" evidence="2">
    <location>
        <begin position="213"/>
        <end position="226"/>
    </location>
</feature>
<dbReference type="Gene3D" id="2.60.200.20">
    <property type="match status" value="1"/>
</dbReference>
<dbReference type="RefSeq" id="WP_382394903.1">
    <property type="nucleotide sequence ID" value="NZ_JBHTCQ010000002.1"/>
</dbReference>
<feature type="compositionally biased region" description="Polar residues" evidence="2">
    <location>
        <begin position="233"/>
        <end position="243"/>
    </location>
</feature>
<feature type="domain" description="FHA" evidence="3">
    <location>
        <begin position="382"/>
        <end position="438"/>
    </location>
</feature>
<evidence type="ECO:0000256" key="2">
    <source>
        <dbReference type="SAM" id="MobiDB-lite"/>
    </source>
</evidence>
<gene>
    <name evidence="4" type="ORF">ACFQQL_12700</name>
</gene>
<name>A0ABW2QA29_9MICO</name>
<dbReference type="EMBL" id="JBHTCQ010000002">
    <property type="protein sequence ID" value="MFC7405976.1"/>
    <property type="molecule type" value="Genomic_DNA"/>
</dbReference>
<accession>A0ABW2QA29</accession>